<organism evidence="1 2">
    <name type="scientific">Scytonema hofmannii PCC 7110</name>
    <dbReference type="NCBI Taxonomy" id="128403"/>
    <lineage>
        <taxon>Bacteria</taxon>
        <taxon>Bacillati</taxon>
        <taxon>Cyanobacteriota</taxon>
        <taxon>Cyanophyceae</taxon>
        <taxon>Nostocales</taxon>
        <taxon>Scytonemataceae</taxon>
        <taxon>Scytonema</taxon>
    </lineage>
</organism>
<evidence type="ECO:0000313" key="2">
    <source>
        <dbReference type="Proteomes" id="UP000076925"/>
    </source>
</evidence>
<dbReference type="EMBL" id="ANNX02000036">
    <property type="protein sequence ID" value="KYC39114.1"/>
    <property type="molecule type" value="Genomic_DNA"/>
</dbReference>
<reference evidence="1 2" key="1">
    <citation type="journal article" date="2013" name="Genome Biol. Evol.">
        <title>Genomes of Stigonematalean cyanobacteria (subsection V) and the evolution of oxygenic photosynthesis from prokaryotes to plastids.</title>
        <authorList>
            <person name="Dagan T."/>
            <person name="Roettger M."/>
            <person name="Stucken K."/>
            <person name="Landan G."/>
            <person name="Koch R."/>
            <person name="Major P."/>
            <person name="Gould S.B."/>
            <person name="Goremykin V.V."/>
            <person name="Rippka R."/>
            <person name="Tandeau de Marsac N."/>
            <person name="Gugger M."/>
            <person name="Lockhart P.J."/>
            <person name="Allen J.F."/>
            <person name="Brune I."/>
            <person name="Maus I."/>
            <person name="Puhler A."/>
            <person name="Martin W.F."/>
        </authorList>
    </citation>
    <scope>NUCLEOTIDE SEQUENCE [LARGE SCALE GENOMIC DNA]</scope>
    <source>
        <strain evidence="1 2">PCC 7110</strain>
    </source>
</reference>
<name>A0A139X366_9CYAN</name>
<gene>
    <name evidence="1" type="ORF">WA1_34615</name>
</gene>
<dbReference type="STRING" id="128403.WA1_34615"/>
<dbReference type="AlphaFoldDB" id="A0A139X366"/>
<comment type="caution">
    <text evidence="1">The sequence shown here is derived from an EMBL/GenBank/DDBJ whole genome shotgun (WGS) entry which is preliminary data.</text>
</comment>
<evidence type="ECO:0000313" key="1">
    <source>
        <dbReference type="EMBL" id="KYC39114.1"/>
    </source>
</evidence>
<dbReference type="Proteomes" id="UP000076925">
    <property type="component" value="Unassembled WGS sequence"/>
</dbReference>
<proteinExistence type="predicted"/>
<accession>A0A139X366</accession>
<protein>
    <submittedName>
        <fullName evidence="1">Uncharacterized protein</fullName>
    </submittedName>
</protein>
<sequence>MGAIAASGYFHNKDIQLIFDFDKLALNLDLSFENKEFITACAISGEFQAKKVRRLRLKVPFVCGTDYFDIETEDGYIETASQVSSQKQLEYPQFSFEKN</sequence>
<keyword evidence="2" id="KW-1185">Reference proteome</keyword>